<dbReference type="InterPro" id="IPR002110">
    <property type="entry name" value="Ankyrin_rpt"/>
</dbReference>
<dbReference type="RefSeq" id="NP_001158473.1">
    <property type="nucleotide sequence ID" value="NM_001165001.1"/>
</dbReference>
<keyword evidence="5" id="KW-0805">Transcription regulation</keyword>
<dbReference type="InterPro" id="IPR033926">
    <property type="entry name" value="IPT_NFkappaB"/>
</dbReference>
<dbReference type="InterPro" id="IPR014756">
    <property type="entry name" value="Ig_E-set"/>
</dbReference>
<dbReference type="Proteomes" id="UP000694865">
    <property type="component" value="Unplaced"/>
</dbReference>
<dbReference type="KEGG" id="sko:100303565"/>
<dbReference type="CTD" id="373533"/>
<comment type="subcellular location">
    <subcellularLocation>
        <location evidence="2">Cytoplasm</location>
    </subcellularLocation>
    <subcellularLocation>
        <location evidence="1">Nucleus</location>
    </subcellularLocation>
</comment>
<dbReference type="InterPro" id="IPR037059">
    <property type="entry name" value="RHD_DNA_bind_dom_sf"/>
</dbReference>
<feature type="compositionally biased region" description="Polar residues" evidence="12">
    <location>
        <begin position="1075"/>
        <end position="1094"/>
    </location>
</feature>
<feature type="region of interest" description="Disordered" evidence="12">
    <location>
        <begin position="840"/>
        <end position="864"/>
    </location>
</feature>
<dbReference type="PROSITE" id="PS50254">
    <property type="entry name" value="REL_2"/>
    <property type="match status" value="1"/>
</dbReference>
<keyword evidence="8" id="KW-0010">Activator</keyword>
<dbReference type="Pfam" id="PF00554">
    <property type="entry name" value="RHD_DNA_bind"/>
    <property type="match status" value="1"/>
</dbReference>
<keyword evidence="10" id="KW-0539">Nucleus</keyword>
<keyword evidence="3" id="KW-0963">Cytoplasm</keyword>
<dbReference type="InterPro" id="IPR032397">
    <property type="entry name" value="RHD_dimer"/>
</dbReference>
<dbReference type="PRINTS" id="PR01415">
    <property type="entry name" value="ANKYRIN"/>
</dbReference>
<evidence type="ECO:0000256" key="11">
    <source>
        <dbReference type="PROSITE-ProRule" id="PRU00023"/>
    </source>
</evidence>
<evidence type="ECO:0000313" key="14">
    <source>
        <dbReference type="EMBL" id="ACH68447.1"/>
    </source>
</evidence>
<dbReference type="InterPro" id="IPR000451">
    <property type="entry name" value="NFkB/Dor"/>
</dbReference>
<dbReference type="CDD" id="cd08310">
    <property type="entry name" value="Death_NFkB-like"/>
    <property type="match status" value="1"/>
</dbReference>
<dbReference type="FunFam" id="2.60.40.10:FF:000046">
    <property type="entry name" value="Nuclear factor NF-kappa-B p105 subunit"/>
    <property type="match status" value="1"/>
</dbReference>
<dbReference type="GeneID" id="100303565"/>
<reference evidence="16" key="2">
    <citation type="submission" date="2025-05" db="UniProtKB">
        <authorList>
            <consortium name="RefSeq"/>
        </authorList>
    </citation>
    <scope>IDENTIFICATION</scope>
</reference>
<feature type="repeat" description="ANK" evidence="11">
    <location>
        <begin position="738"/>
        <end position="770"/>
    </location>
</feature>
<dbReference type="SMART" id="SM00248">
    <property type="entry name" value="ANK"/>
    <property type="match status" value="6"/>
</dbReference>
<organism evidence="14">
    <name type="scientific">Saccoglossus kowalevskii</name>
    <name type="common">Acorn worm</name>
    <dbReference type="NCBI Taxonomy" id="10224"/>
    <lineage>
        <taxon>Eukaryota</taxon>
        <taxon>Metazoa</taxon>
        <taxon>Hemichordata</taxon>
        <taxon>Enteropneusta</taxon>
        <taxon>Harrimaniidae</taxon>
        <taxon>Saccoglossus</taxon>
    </lineage>
</organism>
<evidence type="ECO:0000313" key="16">
    <source>
        <dbReference type="RefSeq" id="NP_001158473.1"/>
    </source>
</evidence>
<dbReference type="Gene3D" id="2.60.40.10">
    <property type="entry name" value="Immunoglobulins"/>
    <property type="match status" value="1"/>
</dbReference>
<dbReference type="InterPro" id="IPR011539">
    <property type="entry name" value="RHD_DNA_bind_dom"/>
</dbReference>
<evidence type="ECO:0000313" key="15">
    <source>
        <dbReference type="Proteomes" id="UP000694865"/>
    </source>
</evidence>
<dbReference type="PROSITE" id="PS50088">
    <property type="entry name" value="ANK_REPEAT"/>
    <property type="match status" value="4"/>
</dbReference>
<dbReference type="Pfam" id="PF16179">
    <property type="entry name" value="RHD_dimer"/>
    <property type="match status" value="1"/>
</dbReference>
<feature type="region of interest" description="Disordered" evidence="12">
    <location>
        <begin position="1069"/>
        <end position="1094"/>
    </location>
</feature>
<evidence type="ECO:0000259" key="13">
    <source>
        <dbReference type="PROSITE" id="PS50254"/>
    </source>
</evidence>
<evidence type="ECO:0000256" key="4">
    <source>
        <dbReference type="ARBA" id="ARBA00022737"/>
    </source>
</evidence>
<dbReference type="AlphaFoldDB" id="B5M235"/>
<dbReference type="Pfam" id="PF12796">
    <property type="entry name" value="Ank_2"/>
    <property type="match status" value="2"/>
</dbReference>
<dbReference type="Gene3D" id="2.60.40.340">
    <property type="entry name" value="Rel homology domain (RHD), DNA-binding domain"/>
    <property type="match status" value="1"/>
</dbReference>
<evidence type="ECO:0000256" key="10">
    <source>
        <dbReference type="ARBA" id="ARBA00023242"/>
    </source>
</evidence>
<dbReference type="Pfam" id="PF00023">
    <property type="entry name" value="Ank"/>
    <property type="match status" value="1"/>
</dbReference>
<dbReference type="PROSITE" id="PS50297">
    <property type="entry name" value="ANK_REP_REGION"/>
    <property type="match status" value="3"/>
</dbReference>
<evidence type="ECO:0000256" key="1">
    <source>
        <dbReference type="ARBA" id="ARBA00004123"/>
    </source>
</evidence>
<dbReference type="PANTHER" id="PTHR24169">
    <property type="entry name" value="NUCLEAR FACTOR NF-KAPPA-B PROTEIN"/>
    <property type="match status" value="1"/>
</dbReference>
<dbReference type="SUPFAM" id="SSF47986">
    <property type="entry name" value="DEATH domain"/>
    <property type="match status" value="1"/>
</dbReference>
<evidence type="ECO:0000256" key="6">
    <source>
        <dbReference type="ARBA" id="ARBA00023043"/>
    </source>
</evidence>
<feature type="compositionally biased region" description="Acidic residues" evidence="12">
    <location>
        <begin position="840"/>
        <end position="861"/>
    </location>
</feature>
<feature type="repeat" description="ANK" evidence="11">
    <location>
        <begin position="624"/>
        <end position="646"/>
    </location>
</feature>
<dbReference type="PANTHER" id="PTHR24169:SF28">
    <property type="entry name" value="NUCLEAR FACTOR NF-KAPPA-B P110 SUBUNIT"/>
    <property type="match status" value="1"/>
</dbReference>
<dbReference type="GO" id="GO:0007165">
    <property type="term" value="P:signal transduction"/>
    <property type="evidence" value="ECO:0007669"/>
    <property type="project" value="InterPro"/>
</dbReference>
<dbReference type="Gene3D" id="1.10.533.10">
    <property type="entry name" value="Death Domain, Fas"/>
    <property type="match status" value="1"/>
</dbReference>
<dbReference type="InterPro" id="IPR030492">
    <property type="entry name" value="RHD_CS"/>
</dbReference>
<dbReference type="GO" id="GO:0000978">
    <property type="term" value="F:RNA polymerase II cis-regulatory region sequence-specific DNA binding"/>
    <property type="evidence" value="ECO:0007669"/>
    <property type="project" value="TreeGrafter"/>
</dbReference>
<dbReference type="Pfam" id="PF00531">
    <property type="entry name" value="Death"/>
    <property type="match status" value="1"/>
</dbReference>
<dbReference type="Gene3D" id="1.25.40.20">
    <property type="entry name" value="Ankyrin repeat-containing domain"/>
    <property type="match status" value="1"/>
</dbReference>
<dbReference type="CDD" id="cd01177">
    <property type="entry name" value="IPT_NFkappaB"/>
    <property type="match status" value="1"/>
</dbReference>
<dbReference type="GO" id="GO:0005634">
    <property type="term" value="C:nucleus"/>
    <property type="evidence" value="ECO:0007669"/>
    <property type="project" value="UniProtKB-SubCell"/>
</dbReference>
<dbReference type="SUPFAM" id="SSF49417">
    <property type="entry name" value="p53-like transcription factors"/>
    <property type="match status" value="1"/>
</dbReference>
<dbReference type="PROSITE" id="PS01204">
    <property type="entry name" value="REL_1"/>
    <property type="match status" value="1"/>
</dbReference>
<feature type="repeat" description="ANK" evidence="11">
    <location>
        <begin position="772"/>
        <end position="805"/>
    </location>
</feature>
<dbReference type="EMBL" id="EU931665">
    <property type="protein sequence ID" value="ACH68447.1"/>
    <property type="molecule type" value="mRNA"/>
</dbReference>
<reference evidence="14" key="1">
    <citation type="submission" date="2008-07" db="EMBL/GenBank/DDBJ databases">
        <title>cDNA Sequences for Transcription Factors and Signaling Proteins of the Hemichordate Saccoglossus kowalevskii: Efficacy of the Expressed Sequence Tag (EST) Approach for Evolutionary and Developmental Studies of a New Organism.</title>
        <authorList>
            <person name="Freeman R.M.Jr."/>
            <person name="Wu M."/>
            <person name="Cordonnier-Pratt M.-M."/>
            <person name="Pratt L.H."/>
            <person name="Gruber C.E."/>
            <person name="Smith M."/>
            <person name="Lander E.S."/>
            <person name="Stange-Thomann N."/>
            <person name="Lowe C.J."/>
            <person name="Gehart J."/>
            <person name="Kirschner M."/>
        </authorList>
    </citation>
    <scope>NUCLEOTIDE SEQUENCE</scope>
</reference>
<dbReference type="PRINTS" id="PR00057">
    <property type="entry name" value="NFKBTNSCPFCT"/>
</dbReference>
<evidence type="ECO:0000256" key="12">
    <source>
        <dbReference type="SAM" id="MobiDB-lite"/>
    </source>
</evidence>
<keyword evidence="6 11" id="KW-0040">ANK repeat</keyword>
<feature type="repeat" description="ANK" evidence="11">
    <location>
        <begin position="663"/>
        <end position="695"/>
    </location>
</feature>
<dbReference type="SMART" id="SM00005">
    <property type="entry name" value="DEATH"/>
    <property type="match status" value="1"/>
</dbReference>
<evidence type="ECO:0000256" key="5">
    <source>
        <dbReference type="ARBA" id="ARBA00023015"/>
    </source>
</evidence>
<dbReference type="SUPFAM" id="SSF81296">
    <property type="entry name" value="E set domains"/>
    <property type="match status" value="1"/>
</dbReference>
<sequence>MNENTDNFEIPNELMNNWIANGDVVSVSTDITMLENMTQGTSDSNKAEPSQPDDAPRLVILTEPKARGFRFRYGCEGGSHGGLPGADSERGRKTYPAVKILNYQGMARIVVSLVTNDSIPTPHAHSLVGKQCDDGICTVQVGPTDMTASFPNLGIRHVTKKQVPDVLRKRISESDRLFREFLSDPGTPLTEAEVADRAKQQASDMDLSVVRLCFQAYLADGSGSYTRQLDAVVSKPVYDSKAPNASQLKICRMDRSSGCCTGGDEVYLLCDKVQKDDIQVRFFEDNGNGDVWEQMGDFGPTDVHRQYAIVFKTPKYRNIAIDRPVSVMVQLRRKSDSEVSEPKPFTYHPQQFDKEEVSKKRKKTLPYFGDHLGGGPSGSGMGGSGGGSTYGSTSFAFGGGGGFQGFTAGGVQGLQRGGGGQMGDQRWGQSLQSVMTTYQSQAPLQDDRLLARSAVGPHHVMPQVVSLDRSKIERRSRDYSDDADVGIDCDDDLVTDAAPFTDDDLMQQKMASLGLSDRDNLVEPYSTGLSMCFEETKAKRIDSMVSLEYDETKLLKTENEKPTVSVAVGAVQTDPLPLPSVQINTATMELAERTSAALRDFCVTGDVKILLAVQRHLTAVQDENGDSALHLAVIHGHVEVVHSLLSVIISIPQQQIVNRYNNLRQTPLHLAVITGQPEAVELLLRCGADVSKLDRHGNTAAHLAAELGSVNCLKVLLRQQRELKEGKRYPELDWKNYEGFTCVHLAVKAGSLNCLRSLVSVGANVNEPDGKSGHTALHHAVEHEHLGIIGYLILEAQSDLHAQNFAGDTVLHIASGRQMYNVAALLVAAGSDPWMENYEPLEESEDEEQEKEIDTSDDDSYGETSLDLAMDDQMAKILKGEPYHPSILSKSSHISAVPMATHSEKTTSQSPSSFDVGYYSVSRSTALSDSMSEWSSHISKGDMIKLDPIVRNSLLKLLDVPRDNCCDWRSVAEELCLGNMINAFKLSSSPTKILLDNFEAIGGTIEQLQQALYVLNRKDALKVLEEAGFPFKLTITQEKERDVKGVIPESCESGLGSIQASMISRSDEASGMTVLPSNQSSQHLPDINQPTEAH</sequence>
<dbReference type="GO" id="GO:0000981">
    <property type="term" value="F:DNA-binding transcription factor activity, RNA polymerase II-specific"/>
    <property type="evidence" value="ECO:0007669"/>
    <property type="project" value="TreeGrafter"/>
</dbReference>
<dbReference type="SUPFAM" id="SSF48403">
    <property type="entry name" value="Ankyrin repeat"/>
    <property type="match status" value="1"/>
</dbReference>
<accession>B5M235</accession>
<evidence type="ECO:0000256" key="8">
    <source>
        <dbReference type="ARBA" id="ARBA00023159"/>
    </source>
</evidence>
<keyword evidence="4" id="KW-0677">Repeat</keyword>
<feature type="domain" description="RHD" evidence="13">
    <location>
        <begin position="53"/>
        <end position="244"/>
    </location>
</feature>
<dbReference type="InterPro" id="IPR002909">
    <property type="entry name" value="IPT_dom"/>
</dbReference>
<dbReference type="InterPro" id="IPR013783">
    <property type="entry name" value="Ig-like_fold"/>
</dbReference>
<evidence type="ECO:0000256" key="3">
    <source>
        <dbReference type="ARBA" id="ARBA00022490"/>
    </source>
</evidence>
<dbReference type="GO" id="GO:0005737">
    <property type="term" value="C:cytoplasm"/>
    <property type="evidence" value="ECO:0007669"/>
    <property type="project" value="UniProtKB-SubCell"/>
</dbReference>
<dbReference type="FunFam" id="2.60.40.340:FF:000004">
    <property type="entry name" value="Nuclear factor NF-kappa-B p105 subunit isoform 1"/>
    <property type="match status" value="1"/>
</dbReference>
<keyword evidence="9" id="KW-0804">Transcription</keyword>
<keyword evidence="7" id="KW-0238">DNA-binding</keyword>
<protein>
    <submittedName>
        <fullName evidence="14">NFkB protein</fullName>
    </submittedName>
    <submittedName>
        <fullName evidence="16">Nuclear factor kappa-B</fullName>
    </submittedName>
</protein>
<gene>
    <name evidence="16" type="primary">NFkB</name>
</gene>
<evidence type="ECO:0000256" key="2">
    <source>
        <dbReference type="ARBA" id="ARBA00004496"/>
    </source>
</evidence>
<dbReference type="InterPro" id="IPR008967">
    <property type="entry name" value="p53-like_TF_DNA-bd_sf"/>
</dbReference>
<dbReference type="OrthoDB" id="10254686at2759"/>
<dbReference type="SMART" id="SM00429">
    <property type="entry name" value="IPT"/>
    <property type="match status" value="1"/>
</dbReference>
<proteinExistence type="evidence at transcript level"/>
<dbReference type="InterPro" id="IPR011029">
    <property type="entry name" value="DEATH-like_dom_sf"/>
</dbReference>
<name>B5M235_SACKO</name>
<evidence type="ECO:0000256" key="9">
    <source>
        <dbReference type="ARBA" id="ARBA00023163"/>
    </source>
</evidence>
<dbReference type="InterPro" id="IPR036770">
    <property type="entry name" value="Ankyrin_rpt-contain_sf"/>
</dbReference>
<dbReference type="InterPro" id="IPR000488">
    <property type="entry name" value="Death_dom"/>
</dbReference>
<evidence type="ECO:0000256" key="7">
    <source>
        <dbReference type="ARBA" id="ARBA00023125"/>
    </source>
</evidence>
<keyword evidence="15" id="KW-1185">Reference proteome</keyword>